<gene>
    <name evidence="2" type="ORF">EJV47_04895</name>
</gene>
<dbReference type="AlphaFoldDB" id="A0A3S0H955"/>
<dbReference type="Proteomes" id="UP000282184">
    <property type="component" value="Unassembled WGS sequence"/>
</dbReference>
<protein>
    <submittedName>
        <fullName evidence="2">Uncharacterized protein</fullName>
    </submittedName>
</protein>
<organism evidence="2 3">
    <name type="scientific">Hymenobacter gummosus</name>
    <dbReference type="NCBI Taxonomy" id="1776032"/>
    <lineage>
        <taxon>Bacteria</taxon>
        <taxon>Pseudomonadati</taxon>
        <taxon>Bacteroidota</taxon>
        <taxon>Cytophagia</taxon>
        <taxon>Cytophagales</taxon>
        <taxon>Hymenobacteraceae</taxon>
        <taxon>Hymenobacter</taxon>
    </lineage>
</organism>
<evidence type="ECO:0000256" key="1">
    <source>
        <dbReference type="SAM" id="MobiDB-lite"/>
    </source>
</evidence>
<proteinExistence type="predicted"/>
<feature type="region of interest" description="Disordered" evidence="1">
    <location>
        <begin position="59"/>
        <end position="80"/>
    </location>
</feature>
<dbReference type="EMBL" id="RXOF01000002">
    <property type="protein sequence ID" value="RTQ52355.1"/>
    <property type="molecule type" value="Genomic_DNA"/>
</dbReference>
<accession>A0A3S0H955</accession>
<reference evidence="2 3" key="1">
    <citation type="submission" date="2018-12" db="EMBL/GenBank/DDBJ databases">
        <title>Hymenobacter gummosus sp. nov., isolated from a spring.</title>
        <authorList>
            <person name="Nie L."/>
        </authorList>
    </citation>
    <scope>NUCLEOTIDE SEQUENCE [LARGE SCALE GENOMIC DNA]</scope>
    <source>
        <strain evidence="2 3">KCTC 52166</strain>
    </source>
</reference>
<dbReference type="OrthoDB" id="5574236at2"/>
<evidence type="ECO:0000313" key="2">
    <source>
        <dbReference type="EMBL" id="RTQ52355.1"/>
    </source>
</evidence>
<keyword evidence="3" id="KW-1185">Reference proteome</keyword>
<feature type="compositionally biased region" description="Basic and acidic residues" evidence="1">
    <location>
        <begin position="71"/>
        <end position="80"/>
    </location>
</feature>
<evidence type="ECO:0000313" key="3">
    <source>
        <dbReference type="Proteomes" id="UP000282184"/>
    </source>
</evidence>
<comment type="caution">
    <text evidence="2">The sequence shown here is derived from an EMBL/GenBank/DDBJ whole genome shotgun (WGS) entry which is preliminary data.</text>
</comment>
<name>A0A3S0H955_9BACT</name>
<sequence length="80" mass="8594">MRSVTFTVANDHDYQLLLAQRLGLSVRETGAAPAAAPEAGQLSRAELLAAIDRGGDGLSIPDPLAWQQGQRTDRPLPFRP</sequence>
<dbReference type="RefSeq" id="WP_126692012.1">
    <property type="nucleotide sequence ID" value="NZ_RXOF01000002.1"/>
</dbReference>